<feature type="binding site" evidence="10">
    <location>
        <position position="235"/>
    </location>
    <ligand>
        <name>K(+)</name>
        <dbReference type="ChEBI" id="CHEBI:29103"/>
    </ligand>
</feature>
<protein>
    <recommendedName>
        <fullName evidence="10">Deoxyribokinase</fullName>
        <shortName evidence="10">dRK</shortName>
        <ecNumber evidence="10">2.7.1.229</ecNumber>
    </recommendedName>
    <alternativeName>
        <fullName evidence="10">ATP:2-deoxy-D-ribose 5-phosphotransferase</fullName>
    </alternativeName>
</protein>
<dbReference type="PRINTS" id="PR00990">
    <property type="entry name" value="RIBOKINASE"/>
</dbReference>
<evidence type="ECO:0000256" key="10">
    <source>
        <dbReference type="HAMAP-Rule" id="MF_01987"/>
    </source>
</evidence>
<dbReference type="NCBIfam" id="TIGR02152">
    <property type="entry name" value="D_ribokin_bact"/>
    <property type="match status" value="1"/>
</dbReference>
<comment type="cofactor">
    <cofactor evidence="10">
        <name>Mg(2+)</name>
        <dbReference type="ChEBI" id="CHEBI:18420"/>
    </cofactor>
</comment>
<dbReference type="OrthoDB" id="9775849at2"/>
<evidence type="ECO:0000256" key="6">
    <source>
        <dbReference type="ARBA" id="ARBA00022840"/>
    </source>
</evidence>
<comment type="caution">
    <text evidence="13">The sequence shown here is derived from an EMBL/GenBank/DDBJ whole genome shotgun (WGS) entry which is preliminary data.</text>
</comment>
<evidence type="ECO:0000313" key="14">
    <source>
        <dbReference type="Proteomes" id="UP000251213"/>
    </source>
</evidence>
<comment type="function">
    <text evidence="10">Catalyzes the ATP-dependent phosphorylation of 2-deoxy-D-ribose to 2-deoxy-D-ribose 5-phosphate (dRib-5P), allowing the use of deoxyribose as the sole carbon source.</text>
</comment>
<dbReference type="SUPFAM" id="SSF53613">
    <property type="entry name" value="Ribokinase-like"/>
    <property type="match status" value="1"/>
</dbReference>
<dbReference type="PIRSF" id="PIRSF000535">
    <property type="entry name" value="1PFK/6PFK/LacC"/>
    <property type="match status" value="1"/>
</dbReference>
<comment type="subunit">
    <text evidence="10">Homodimer.</text>
</comment>
<dbReference type="EC" id="2.7.1.229" evidence="10"/>
<gene>
    <name evidence="13" type="primary">rbsK</name>
    <name evidence="10" type="synonym">deoK</name>
    <name evidence="13" type="ORF">DL897_10130</name>
</gene>
<evidence type="ECO:0000256" key="4">
    <source>
        <dbReference type="ARBA" id="ARBA00022741"/>
    </source>
</evidence>
<name>A0A364K4I9_9BACL</name>
<dbReference type="GO" id="GO:0019303">
    <property type="term" value="P:D-ribose catabolic process"/>
    <property type="evidence" value="ECO:0007669"/>
    <property type="project" value="UniProtKB-UniPathway"/>
</dbReference>
<evidence type="ECO:0000256" key="11">
    <source>
        <dbReference type="PIRNR" id="PIRNR000535"/>
    </source>
</evidence>
<feature type="binding site" evidence="10">
    <location>
        <position position="171"/>
    </location>
    <ligand>
        <name>ATP</name>
        <dbReference type="ChEBI" id="CHEBI:30616"/>
    </ligand>
</feature>
<keyword evidence="5 10" id="KW-0418">Kinase</keyword>
<keyword evidence="14" id="KW-1185">Reference proteome</keyword>
<dbReference type="GO" id="GO:0009024">
    <property type="term" value="F:tagatose-6-phosphate kinase activity"/>
    <property type="evidence" value="ECO:0007669"/>
    <property type="project" value="UniProtKB-EC"/>
</dbReference>
<dbReference type="UniPathway" id="UPA00704">
    <property type="reaction ID" value="UER00715"/>
</dbReference>
<keyword evidence="9 10" id="KW-0119">Carbohydrate metabolism</keyword>
<keyword evidence="2 10" id="KW-0808">Transferase</keyword>
<keyword evidence="8 10" id="KW-0630">Potassium</keyword>
<feature type="binding site" evidence="10">
    <location>
        <position position="233"/>
    </location>
    <ligand>
        <name>K(+)</name>
        <dbReference type="ChEBI" id="CHEBI:29103"/>
    </ligand>
</feature>
<dbReference type="GO" id="GO:0005988">
    <property type="term" value="P:lactose metabolic process"/>
    <property type="evidence" value="ECO:0007669"/>
    <property type="project" value="UniProtKB-KW"/>
</dbReference>
<evidence type="ECO:0000256" key="1">
    <source>
        <dbReference type="ARBA" id="ARBA00005380"/>
    </source>
</evidence>
<feature type="binding site" evidence="10">
    <location>
        <position position="239"/>
    </location>
    <ligand>
        <name>substrate</name>
    </ligand>
</feature>
<dbReference type="InterPro" id="IPR011877">
    <property type="entry name" value="Ribokinase"/>
</dbReference>
<dbReference type="PROSITE" id="PS00584">
    <property type="entry name" value="PFKB_KINASES_2"/>
    <property type="match status" value="1"/>
</dbReference>
<comment type="catalytic activity">
    <reaction evidence="11">
        <text>D-tagatofuranose 6-phosphate + ATP = D-tagatofuranose 1,6-bisphosphate + ADP + H(+)</text>
        <dbReference type="Rhea" id="RHEA:12420"/>
        <dbReference type="ChEBI" id="CHEBI:15378"/>
        <dbReference type="ChEBI" id="CHEBI:30616"/>
        <dbReference type="ChEBI" id="CHEBI:58694"/>
        <dbReference type="ChEBI" id="CHEBI:58695"/>
        <dbReference type="ChEBI" id="CHEBI:456216"/>
        <dbReference type="EC" id="2.7.1.144"/>
    </reaction>
</comment>
<dbReference type="HAMAP" id="MF_01987">
    <property type="entry name" value="Ribokinase"/>
    <property type="match status" value="1"/>
</dbReference>
<feature type="binding site" evidence="10">
    <location>
        <position position="274"/>
    </location>
    <ligand>
        <name>K(+)</name>
        <dbReference type="ChEBI" id="CHEBI:29103"/>
    </ligand>
</feature>
<accession>A0A364K4I9</accession>
<evidence type="ECO:0000256" key="8">
    <source>
        <dbReference type="ARBA" id="ARBA00022958"/>
    </source>
</evidence>
<dbReference type="InterPro" id="IPR002173">
    <property type="entry name" value="Carboh/pur_kinase_PfkB_CS"/>
</dbReference>
<dbReference type="GO" id="GO:0005524">
    <property type="term" value="F:ATP binding"/>
    <property type="evidence" value="ECO:0007669"/>
    <property type="project" value="UniProtKB-UniRule"/>
</dbReference>
<evidence type="ECO:0000256" key="2">
    <source>
        <dbReference type="ARBA" id="ARBA00022679"/>
    </source>
</evidence>
<evidence type="ECO:0000256" key="9">
    <source>
        <dbReference type="ARBA" id="ARBA00023277"/>
    </source>
</evidence>
<comment type="catalytic activity">
    <reaction evidence="10">
        <text>2-deoxy-D-ribose + ATP = 2-deoxy-D-ribose 5-phosphate + ADP + H(+)</text>
        <dbReference type="Rhea" id="RHEA:30871"/>
        <dbReference type="ChEBI" id="CHEBI:15378"/>
        <dbReference type="ChEBI" id="CHEBI:30616"/>
        <dbReference type="ChEBI" id="CHEBI:62877"/>
        <dbReference type="ChEBI" id="CHEBI:90761"/>
        <dbReference type="ChEBI" id="CHEBI:456216"/>
        <dbReference type="EC" id="2.7.1.229"/>
    </reaction>
</comment>
<feature type="domain" description="Carbohydrate kinase PfkB" evidence="12">
    <location>
        <begin position="10"/>
        <end position="281"/>
    </location>
</feature>
<reference evidence="13 14" key="1">
    <citation type="submission" date="2018-06" db="EMBL/GenBank/DDBJ databases">
        <title>Thermoflavimicrobium daqus sp. nov., a thermophilic microbe isolated from Moutai-flavour Daqu.</title>
        <authorList>
            <person name="Wang X."/>
            <person name="Zhou H."/>
        </authorList>
    </citation>
    <scope>NUCLEOTIDE SEQUENCE [LARGE SCALE GENOMIC DNA]</scope>
    <source>
        <strain evidence="13 14">FBKL4.011</strain>
    </source>
</reference>
<dbReference type="Gene3D" id="3.40.1190.20">
    <property type="match status" value="1"/>
</dbReference>
<sequence>MDLVTHVPYLPKAGETITSSSFHINPGGKGANQAVAAAKLGADVTMIGKVGHDEYGQALLHSLRQAGVNTEGIQKARTTGMAFIQVSSQGENHIVLVPGANSHMRKSDIDQMKHLIQTSDLIIMQFEIPIDVVEYVLYLAYQLNKEVILNPAPAQRLSKQMLSKVDTLILNETELEILGETSTNTQAEILNAAQKLKSFGVKRIIVTVGAQGSYLLNQDGEYHIPAVSVEAIDTTAAGDAYIAAFAVGLSKGLSDQEAAKFASKVSAIVVTRKGAQSSLPTIEEIQ</sequence>
<evidence type="ECO:0000256" key="5">
    <source>
        <dbReference type="ARBA" id="ARBA00022777"/>
    </source>
</evidence>
<feature type="binding site" evidence="10">
    <location>
        <begin position="238"/>
        <end position="239"/>
    </location>
    <ligand>
        <name>ATP</name>
        <dbReference type="ChEBI" id="CHEBI:30616"/>
    </ligand>
</feature>
<dbReference type="InterPro" id="IPR011611">
    <property type="entry name" value="PfkB_dom"/>
</dbReference>
<dbReference type="InterPro" id="IPR017583">
    <property type="entry name" value="Tagatose/fructose_Pkinase"/>
</dbReference>
<keyword evidence="10" id="KW-0963">Cytoplasm</keyword>
<comment type="similarity">
    <text evidence="11">Belongs to the carbohydrate kinase PfkB family. LacC subfamily.</text>
</comment>
<dbReference type="AlphaFoldDB" id="A0A364K4I9"/>
<dbReference type="GO" id="GO:0046872">
    <property type="term" value="F:metal ion binding"/>
    <property type="evidence" value="ECO:0007669"/>
    <property type="project" value="UniProtKB-KW"/>
</dbReference>
<feature type="binding site" evidence="10">
    <location>
        <position position="269"/>
    </location>
    <ligand>
        <name>K(+)</name>
        <dbReference type="ChEBI" id="CHEBI:29103"/>
    </ligand>
</feature>
<dbReference type="Proteomes" id="UP000251213">
    <property type="component" value="Unassembled WGS sequence"/>
</dbReference>
<evidence type="ECO:0000313" key="13">
    <source>
        <dbReference type="EMBL" id="RAL24290.1"/>
    </source>
</evidence>
<dbReference type="EMBL" id="QJKK01000005">
    <property type="protein sequence ID" value="RAL24290.1"/>
    <property type="molecule type" value="Genomic_DNA"/>
</dbReference>
<keyword evidence="4 10" id="KW-0547">Nucleotide-binding</keyword>
<evidence type="ECO:0000259" key="12">
    <source>
        <dbReference type="Pfam" id="PF00294"/>
    </source>
</evidence>
<comment type="similarity">
    <text evidence="10">Belongs to the carbohydrate kinase PfkB family. Deoxyribokinase subfamily.</text>
</comment>
<organism evidence="13 14">
    <name type="scientific">Thermoflavimicrobium daqui</name>
    <dbReference type="NCBI Taxonomy" id="2137476"/>
    <lineage>
        <taxon>Bacteria</taxon>
        <taxon>Bacillati</taxon>
        <taxon>Bacillota</taxon>
        <taxon>Bacilli</taxon>
        <taxon>Bacillales</taxon>
        <taxon>Thermoactinomycetaceae</taxon>
        <taxon>Thermoflavimicrobium</taxon>
    </lineage>
</organism>
<reference evidence="13 14" key="2">
    <citation type="submission" date="2018-06" db="EMBL/GenBank/DDBJ databases">
        <authorList>
            <person name="Zhirakovskaya E."/>
        </authorList>
    </citation>
    <scope>NUCLEOTIDE SEQUENCE [LARGE SCALE GENOMIC DNA]</scope>
    <source>
        <strain evidence="13 14">FBKL4.011</strain>
    </source>
</reference>
<keyword evidence="7 10" id="KW-0460">Magnesium</keyword>
<keyword evidence="11" id="KW-0423">Lactose metabolism</keyword>
<dbReference type="GO" id="GO:0005829">
    <property type="term" value="C:cytosol"/>
    <property type="evidence" value="ECO:0007669"/>
    <property type="project" value="TreeGrafter"/>
</dbReference>
<comment type="caution">
    <text evidence="10">Lacks conserved residue(s) required for the propagation of feature annotation.</text>
</comment>
<feature type="site" description="Important for substrate specificity" evidence="10">
    <location>
        <position position="1"/>
    </location>
</feature>
<feature type="binding site" evidence="10">
    <location>
        <position position="272"/>
    </location>
    <ligand>
        <name>K(+)</name>
        <dbReference type="ChEBI" id="CHEBI:29103"/>
    </ligand>
</feature>
<comment type="pathway">
    <text evidence="11">Carbohydrate metabolism; D-tagatose 6-phosphate degradation; D-glyceraldehyde 3-phosphate and glycerone phosphate from D-tagatose 6-phosphate: step 1/2.</text>
</comment>
<evidence type="ECO:0000256" key="7">
    <source>
        <dbReference type="ARBA" id="ARBA00022842"/>
    </source>
</evidence>
<dbReference type="PANTHER" id="PTHR10584">
    <property type="entry name" value="SUGAR KINASE"/>
    <property type="match status" value="1"/>
</dbReference>
<dbReference type="PANTHER" id="PTHR10584:SF166">
    <property type="entry name" value="RIBOKINASE"/>
    <property type="match status" value="1"/>
</dbReference>
<feature type="binding site" evidence="10">
    <location>
        <position position="278"/>
    </location>
    <ligand>
        <name>K(+)</name>
        <dbReference type="ChEBI" id="CHEBI:29103"/>
    </ligand>
</feature>
<comment type="subcellular location">
    <subcellularLocation>
        <location evidence="10">Cytoplasm</location>
    </subcellularLocation>
</comment>
<keyword evidence="6 10" id="KW-0067">ATP-binding</keyword>
<keyword evidence="3 10" id="KW-0479">Metal-binding</keyword>
<feature type="binding site" evidence="10">
    <location>
        <begin position="207"/>
        <end position="212"/>
    </location>
    <ligand>
        <name>ATP</name>
        <dbReference type="ChEBI" id="CHEBI:30616"/>
    </ligand>
</feature>
<dbReference type="GO" id="GO:0004747">
    <property type="term" value="F:ribokinase activity"/>
    <property type="evidence" value="ECO:0007669"/>
    <property type="project" value="UniProtKB-UniRule"/>
</dbReference>
<feature type="active site" description="Proton acceptor" evidence="10">
    <location>
        <position position="239"/>
    </location>
</feature>
<comment type="similarity">
    <text evidence="1">Belongs to the carbohydrate kinase pfkB family.</text>
</comment>
<evidence type="ECO:0000256" key="3">
    <source>
        <dbReference type="ARBA" id="ARBA00022723"/>
    </source>
</evidence>
<dbReference type="CDD" id="cd01174">
    <property type="entry name" value="ribokinase"/>
    <property type="match status" value="1"/>
</dbReference>
<feature type="binding site" evidence="10">
    <location>
        <begin position="28"/>
        <end position="32"/>
    </location>
    <ligand>
        <name>substrate</name>
    </ligand>
</feature>
<feature type="binding site" evidence="10">
    <location>
        <position position="127"/>
    </location>
    <ligand>
        <name>substrate</name>
    </ligand>
</feature>
<proteinExistence type="inferred from homology"/>
<dbReference type="InterPro" id="IPR029056">
    <property type="entry name" value="Ribokinase-like"/>
</dbReference>
<dbReference type="Pfam" id="PF00294">
    <property type="entry name" value="PfkB"/>
    <property type="match status" value="1"/>
</dbReference>
<dbReference type="InterPro" id="IPR002139">
    <property type="entry name" value="Ribo/fructo_kinase"/>
</dbReference>
<dbReference type="GO" id="GO:2001059">
    <property type="term" value="P:D-tagatose 6-phosphate catabolic process"/>
    <property type="evidence" value="ECO:0007669"/>
    <property type="project" value="UniProtKB-UniPathway"/>
</dbReference>
<dbReference type="UniPathway" id="UPA00916">
    <property type="reaction ID" value="UER00889"/>
</dbReference>